<keyword evidence="2" id="KW-1185">Reference proteome</keyword>
<dbReference type="RefSeq" id="WP_201645214.1">
    <property type="nucleotide sequence ID" value="NZ_CAJHCP010000013.1"/>
</dbReference>
<evidence type="ECO:0000313" key="2">
    <source>
        <dbReference type="Proteomes" id="UP000598032"/>
    </source>
</evidence>
<accession>A0ABM8P1J8</accession>
<reference evidence="1 2" key="1">
    <citation type="submission" date="2020-10" db="EMBL/GenBank/DDBJ databases">
        <authorList>
            <person name="Peeters C."/>
        </authorList>
    </citation>
    <scope>NUCLEOTIDE SEQUENCE [LARGE SCALE GENOMIC DNA]</scope>
    <source>
        <strain evidence="1 2">LMG 28140</strain>
    </source>
</reference>
<name>A0ABM8P1J8_9BURK</name>
<comment type="caution">
    <text evidence="1">The sequence shown here is derived from an EMBL/GenBank/DDBJ whole genome shotgun (WGS) entry which is preliminary data.</text>
</comment>
<evidence type="ECO:0008006" key="3">
    <source>
        <dbReference type="Google" id="ProtNLM"/>
    </source>
</evidence>
<dbReference type="EMBL" id="CAJHCP010000013">
    <property type="protein sequence ID" value="CAD6553486.1"/>
    <property type="molecule type" value="Genomic_DNA"/>
</dbReference>
<evidence type="ECO:0000313" key="1">
    <source>
        <dbReference type="EMBL" id="CAD6553486.1"/>
    </source>
</evidence>
<proteinExistence type="predicted"/>
<organism evidence="1 2">
    <name type="scientific">Paraburkholderia metrosideri</name>
    <dbReference type="NCBI Taxonomy" id="580937"/>
    <lineage>
        <taxon>Bacteria</taxon>
        <taxon>Pseudomonadati</taxon>
        <taxon>Pseudomonadota</taxon>
        <taxon>Betaproteobacteria</taxon>
        <taxon>Burkholderiales</taxon>
        <taxon>Burkholderiaceae</taxon>
        <taxon>Paraburkholderia</taxon>
    </lineage>
</organism>
<sequence length="76" mass="8706">MSTEKNQQVAPFGAMTCDEFCEAMRINRKTLWEMRKRGEAPEIVFVGRKILITHRAAEQWTREMEAKSKAACDATA</sequence>
<protein>
    <recommendedName>
        <fullName evidence="3">Helix-turn-helix domain-containing protein</fullName>
    </recommendedName>
</protein>
<gene>
    <name evidence="1" type="ORF">LMG28140_05300</name>
</gene>
<dbReference type="Proteomes" id="UP000598032">
    <property type="component" value="Unassembled WGS sequence"/>
</dbReference>